<evidence type="ECO:0000313" key="3">
    <source>
        <dbReference type="Proteomes" id="UP000820669"/>
    </source>
</evidence>
<gene>
    <name evidence="2" type="ORF">HF526_25080</name>
</gene>
<dbReference type="PANTHER" id="PTHR33406:SF13">
    <property type="entry name" value="MEMBRANE PROTEIN YDFJ"/>
    <property type="match status" value="1"/>
</dbReference>
<dbReference type="InterPro" id="IPR050545">
    <property type="entry name" value="Mycobact_MmpL"/>
</dbReference>
<feature type="transmembrane region" description="Helical" evidence="1">
    <location>
        <begin position="288"/>
        <end position="308"/>
    </location>
</feature>
<feature type="transmembrane region" description="Helical" evidence="1">
    <location>
        <begin position="685"/>
        <end position="703"/>
    </location>
</feature>
<feature type="transmembrane region" description="Helical" evidence="1">
    <location>
        <begin position="342"/>
        <end position="362"/>
    </location>
</feature>
<keyword evidence="1" id="KW-1133">Transmembrane helix</keyword>
<sequence length="756" mass="77754">MRRPGRRHVIAGLLLAAVVAAVVPGVLRLHVNAGTDSFVSPNDPGARALSQVGSAFGGDPIVVLLESDQPRSLLAAADLPKLLDLEGRLARSPDVAAVYGPATVLNQVAGRSQDLLAELAGYRDGLRSAAEQKATDAGAGVAAAQAAGRAAVDDFDRRYGALLVQGLPAGLPTLRNDRFVSTVVFDAAGDPRPQWRFVVPNPNSVAVLVRPRQDLDQTGLERLVDTVRTEVGRTDLGAKRTTVSGVPAVAAALGDRVRTEVPLLGGIALVAVGAWFVLVRWAGRRHRLLPLAATAIGTSLTLAGYGWTGHPLSLGVIAFLPVLIGVGSDFMTYLTRGAPRRLVVTVGLATAASFGALAASPIPTVRDLGVTLAIGICLSLAAGVLLARWQGGQLTAEPVERRATETGPAASRRVRLAAAAGVALLALAGWLVLPQLSLRADLQGFAGGLPVLDDAQHVADVLGSSGEFTIALSGGGVATPEAMQWMTAAQQAVITTEGDKLRPVVSPPTLLGFLGADPTAEQVDAALRLLPPYLTGSVINADRSLAVLTFGTRLSDAEQLRDLRDEVLAVLPPPPPGMHVELTGLPMLAVSAYEEVSADRYLANLLGIAAAGVVLAAGLRRRSDALLAVASAGLATGLGLLALWVTGTGLTPVTVALGSLTAAVGCEFAVLLAEASRRGDRGLGRAVLLAAAASATGYAVLMLSELTVVVQFGLLLTLSVVLAFGSAAFVVWAARISPRVPPLNGRTPDVELVGVH</sequence>
<dbReference type="Gene3D" id="1.20.1640.10">
    <property type="entry name" value="Multidrug efflux transporter AcrB transmembrane domain"/>
    <property type="match status" value="1"/>
</dbReference>
<keyword evidence="1" id="KW-0472">Membrane</keyword>
<comment type="caution">
    <text evidence="2">The sequence shown here is derived from an EMBL/GenBank/DDBJ whole genome shotgun (WGS) entry which is preliminary data.</text>
</comment>
<organism evidence="2 3">
    <name type="scientific">Pseudonocardia acidicola</name>
    <dbReference type="NCBI Taxonomy" id="2724939"/>
    <lineage>
        <taxon>Bacteria</taxon>
        <taxon>Bacillati</taxon>
        <taxon>Actinomycetota</taxon>
        <taxon>Actinomycetes</taxon>
        <taxon>Pseudonocardiales</taxon>
        <taxon>Pseudonocardiaceae</taxon>
        <taxon>Pseudonocardia</taxon>
    </lineage>
</organism>
<dbReference type="Proteomes" id="UP000820669">
    <property type="component" value="Unassembled WGS sequence"/>
</dbReference>
<evidence type="ECO:0000256" key="1">
    <source>
        <dbReference type="SAM" id="Phobius"/>
    </source>
</evidence>
<proteinExistence type="predicted"/>
<keyword evidence="1" id="KW-0812">Transmembrane</keyword>
<feature type="transmembrane region" description="Helical" evidence="1">
    <location>
        <begin position="601"/>
        <end position="619"/>
    </location>
</feature>
<name>A0ABX1SG72_9PSEU</name>
<dbReference type="PANTHER" id="PTHR33406">
    <property type="entry name" value="MEMBRANE PROTEIN MJ1562-RELATED"/>
    <property type="match status" value="1"/>
</dbReference>
<feature type="transmembrane region" description="Helical" evidence="1">
    <location>
        <begin position="653"/>
        <end position="673"/>
    </location>
</feature>
<feature type="transmembrane region" description="Helical" evidence="1">
    <location>
        <begin position="368"/>
        <end position="387"/>
    </location>
</feature>
<feature type="transmembrane region" description="Helical" evidence="1">
    <location>
        <begin position="314"/>
        <end position="335"/>
    </location>
</feature>
<accession>A0ABX1SG72</accession>
<protein>
    <submittedName>
        <fullName evidence="2">MMPL family transporter</fullName>
    </submittedName>
</protein>
<feature type="transmembrane region" description="Helical" evidence="1">
    <location>
        <begin position="626"/>
        <end position="647"/>
    </location>
</feature>
<evidence type="ECO:0000313" key="2">
    <source>
        <dbReference type="EMBL" id="NMI00557.1"/>
    </source>
</evidence>
<dbReference type="EMBL" id="JAAXLA010000059">
    <property type="protein sequence ID" value="NMI00557.1"/>
    <property type="molecule type" value="Genomic_DNA"/>
</dbReference>
<keyword evidence="3" id="KW-1185">Reference proteome</keyword>
<feature type="transmembrane region" description="Helical" evidence="1">
    <location>
        <begin position="709"/>
        <end position="734"/>
    </location>
</feature>
<feature type="transmembrane region" description="Helical" evidence="1">
    <location>
        <begin position="416"/>
        <end position="433"/>
    </location>
</feature>
<feature type="transmembrane region" description="Helical" evidence="1">
    <location>
        <begin position="263"/>
        <end position="281"/>
    </location>
</feature>
<dbReference type="SUPFAM" id="SSF82866">
    <property type="entry name" value="Multidrug efflux transporter AcrB transmembrane domain"/>
    <property type="match status" value="2"/>
</dbReference>
<reference evidence="2 3" key="1">
    <citation type="submission" date="2020-04" db="EMBL/GenBank/DDBJ databases">
        <authorList>
            <person name="Klaysubun C."/>
            <person name="Duangmal K."/>
            <person name="Lipun K."/>
        </authorList>
    </citation>
    <scope>NUCLEOTIDE SEQUENCE [LARGE SCALE GENOMIC DNA]</scope>
    <source>
        <strain evidence="2 3">K10HN5</strain>
    </source>
</reference>